<gene>
    <name evidence="1" type="ORF">HPC62_14460</name>
</gene>
<organism evidence="1 2">
    <name type="scientific">Thermoleptolyngbya sichuanensis A183</name>
    <dbReference type="NCBI Taxonomy" id="2737172"/>
    <lineage>
        <taxon>Bacteria</taxon>
        <taxon>Bacillati</taxon>
        <taxon>Cyanobacteriota</taxon>
        <taxon>Cyanophyceae</taxon>
        <taxon>Oculatellales</taxon>
        <taxon>Oculatellaceae</taxon>
        <taxon>Thermoleptolyngbya</taxon>
        <taxon>Thermoleptolyngbya sichuanensis</taxon>
    </lineage>
</organism>
<dbReference type="RefSeq" id="WP_172356780.1">
    <property type="nucleotide sequence ID" value="NZ_CP053661.1"/>
</dbReference>
<dbReference type="Gene3D" id="3.40.50.300">
    <property type="entry name" value="P-loop containing nucleotide triphosphate hydrolases"/>
    <property type="match status" value="1"/>
</dbReference>
<dbReference type="Proteomes" id="UP000505210">
    <property type="component" value="Chromosome"/>
</dbReference>
<name>A0A6M8BEH0_9CYAN</name>
<protein>
    <submittedName>
        <fullName evidence="1">Sulfotransferase family protein</fullName>
    </submittedName>
</protein>
<dbReference type="AlphaFoldDB" id="A0A6M8BEH0"/>
<reference evidence="1 2" key="1">
    <citation type="submission" date="2020-05" db="EMBL/GenBank/DDBJ databases">
        <title>Complete genome sequence of of a novel Thermoleptolyngbya strain isolated from hot springs of Ganzi, Sichuan China.</title>
        <authorList>
            <person name="Tang J."/>
            <person name="Daroch M."/>
            <person name="Li L."/>
            <person name="Waleron K."/>
            <person name="Waleron M."/>
            <person name="Waleron M."/>
        </authorList>
    </citation>
    <scope>NUCLEOTIDE SEQUENCE [LARGE SCALE GENOMIC DNA]</scope>
    <source>
        <strain evidence="1 2">PKUAC-SCTA183</strain>
    </source>
</reference>
<keyword evidence="2" id="KW-1185">Reference proteome</keyword>
<dbReference type="EMBL" id="CP053661">
    <property type="protein sequence ID" value="QKD83237.1"/>
    <property type="molecule type" value="Genomic_DNA"/>
</dbReference>
<dbReference type="InterPro" id="IPR027417">
    <property type="entry name" value="P-loop_NTPase"/>
</dbReference>
<dbReference type="SUPFAM" id="SSF52540">
    <property type="entry name" value="P-loop containing nucleoside triphosphate hydrolases"/>
    <property type="match status" value="1"/>
</dbReference>
<evidence type="ECO:0000313" key="2">
    <source>
        <dbReference type="Proteomes" id="UP000505210"/>
    </source>
</evidence>
<evidence type="ECO:0000313" key="1">
    <source>
        <dbReference type="EMBL" id="QKD83237.1"/>
    </source>
</evidence>
<dbReference type="GO" id="GO:0016740">
    <property type="term" value="F:transferase activity"/>
    <property type="evidence" value="ECO:0007669"/>
    <property type="project" value="UniProtKB-KW"/>
</dbReference>
<dbReference type="KEGG" id="theu:HPC62_14460"/>
<sequence>MKLAVFYAFARSGGTLINRCIGCIPGNLVLSEVNPHASVVPPEQQAHEWWKLISDEEVDVLRSQTYIQKIRYFSQKAHERQLNLIIRDWPSVNFLGDLLVQDILTPSYVLEQEVYLSHGDFECCSAVITRRAEDVYTSIIKSFAEKVPESFRFLSAEDFGIRYLRYAKSVCKHRIFHYEDICEEPEAQIKELCECLEIQYSASFLEKFKYFRQCTGDSQPAVGSRGFNLDVITRLKSYTDSEYYVDTQKNESCVEANRLLGYG</sequence>
<proteinExistence type="predicted"/>
<accession>A0A6M8BEH0</accession>
<keyword evidence="1" id="KW-0808">Transferase</keyword>